<dbReference type="NCBIfam" id="TIGR01511">
    <property type="entry name" value="ATPase-IB1_Cu"/>
    <property type="match status" value="1"/>
</dbReference>
<dbReference type="InterPro" id="IPR023299">
    <property type="entry name" value="ATPase_P-typ_cyto_dom_N"/>
</dbReference>
<evidence type="ECO:0000256" key="6">
    <source>
        <dbReference type="ARBA" id="ARBA00022741"/>
    </source>
</evidence>
<dbReference type="GO" id="GO:0055070">
    <property type="term" value="P:copper ion homeostasis"/>
    <property type="evidence" value="ECO:0007669"/>
    <property type="project" value="TreeGrafter"/>
</dbReference>
<dbReference type="InterPro" id="IPR018303">
    <property type="entry name" value="ATPase_P-typ_P_site"/>
</dbReference>
<dbReference type="InterPro" id="IPR023214">
    <property type="entry name" value="HAD_sf"/>
</dbReference>
<evidence type="ECO:0000256" key="1">
    <source>
        <dbReference type="ARBA" id="ARBA00004651"/>
    </source>
</evidence>
<keyword evidence="6 11" id="KW-0547">Nucleotide-binding</keyword>
<evidence type="ECO:0000256" key="7">
    <source>
        <dbReference type="ARBA" id="ARBA00022840"/>
    </source>
</evidence>
<dbReference type="Gene3D" id="2.70.150.10">
    <property type="entry name" value="Calcium-transporting ATPase, cytoplasmic transduction domain A"/>
    <property type="match status" value="1"/>
</dbReference>
<feature type="transmembrane region" description="Helical" evidence="11">
    <location>
        <begin position="113"/>
        <end position="131"/>
    </location>
</feature>
<evidence type="ECO:0000256" key="3">
    <source>
        <dbReference type="ARBA" id="ARBA00022475"/>
    </source>
</evidence>
<dbReference type="SFLD" id="SFLDS00003">
    <property type="entry name" value="Haloacid_Dehalogenase"/>
    <property type="match status" value="1"/>
</dbReference>
<dbReference type="SUPFAM" id="SSF81653">
    <property type="entry name" value="Calcium ATPase, transduction domain A"/>
    <property type="match status" value="1"/>
</dbReference>
<keyword evidence="10 11" id="KW-0472">Membrane</keyword>
<dbReference type="FunFam" id="2.70.150.10:FF:000020">
    <property type="entry name" value="Copper-exporting P-type ATPase A"/>
    <property type="match status" value="1"/>
</dbReference>
<feature type="transmembrane region" description="Helical" evidence="11">
    <location>
        <begin position="300"/>
        <end position="322"/>
    </location>
</feature>
<keyword evidence="9 11" id="KW-1133">Transmembrane helix</keyword>
<keyword evidence="5 11" id="KW-0479">Metal-binding</keyword>
<dbReference type="SFLD" id="SFLDG00002">
    <property type="entry name" value="C1.7:_P-type_atpase_like"/>
    <property type="match status" value="1"/>
</dbReference>
<gene>
    <name evidence="13" type="ORF">COX00_02005</name>
</gene>
<accession>A0A2H0BSR3</accession>
<dbReference type="GO" id="GO:0005507">
    <property type="term" value="F:copper ion binding"/>
    <property type="evidence" value="ECO:0007669"/>
    <property type="project" value="TreeGrafter"/>
</dbReference>
<dbReference type="SUPFAM" id="SSF56784">
    <property type="entry name" value="HAD-like"/>
    <property type="match status" value="1"/>
</dbReference>
<evidence type="ECO:0000313" key="13">
    <source>
        <dbReference type="EMBL" id="PIP60713.1"/>
    </source>
</evidence>
<dbReference type="Proteomes" id="UP000231581">
    <property type="component" value="Unassembled WGS sequence"/>
</dbReference>
<evidence type="ECO:0000256" key="11">
    <source>
        <dbReference type="RuleBase" id="RU362081"/>
    </source>
</evidence>
<dbReference type="Pfam" id="PF00122">
    <property type="entry name" value="E1-E2_ATPase"/>
    <property type="match status" value="1"/>
</dbReference>
<dbReference type="GO" id="GO:0005886">
    <property type="term" value="C:plasma membrane"/>
    <property type="evidence" value="ECO:0007669"/>
    <property type="project" value="UniProtKB-SubCell"/>
</dbReference>
<dbReference type="InterPro" id="IPR008250">
    <property type="entry name" value="ATPase_P-typ_transduc_dom_A_sf"/>
</dbReference>
<dbReference type="InterPro" id="IPR027256">
    <property type="entry name" value="P-typ_ATPase_IB"/>
</dbReference>
<dbReference type="InterPro" id="IPR044492">
    <property type="entry name" value="P_typ_ATPase_HD_dom"/>
</dbReference>
<dbReference type="GO" id="GO:0043682">
    <property type="term" value="F:P-type divalent copper transporter activity"/>
    <property type="evidence" value="ECO:0007669"/>
    <property type="project" value="TreeGrafter"/>
</dbReference>
<feature type="transmembrane region" description="Helical" evidence="11">
    <location>
        <begin position="20"/>
        <end position="41"/>
    </location>
</feature>
<dbReference type="InterPro" id="IPR001757">
    <property type="entry name" value="P_typ_ATPase"/>
</dbReference>
<comment type="caution">
    <text evidence="13">The sequence shown here is derived from an EMBL/GenBank/DDBJ whole genome shotgun (WGS) entry which is preliminary data.</text>
</comment>
<keyword evidence="8" id="KW-1278">Translocase</keyword>
<dbReference type="NCBIfam" id="TIGR01525">
    <property type="entry name" value="ATPase-IB_hvy"/>
    <property type="match status" value="1"/>
</dbReference>
<keyword evidence="4 11" id="KW-0812">Transmembrane</keyword>
<dbReference type="Gene3D" id="3.40.1110.10">
    <property type="entry name" value="Calcium-transporting ATPase, cytoplasmic domain N"/>
    <property type="match status" value="1"/>
</dbReference>
<dbReference type="PRINTS" id="PR00119">
    <property type="entry name" value="CATATPASE"/>
</dbReference>
<dbReference type="PANTHER" id="PTHR43520:SF8">
    <property type="entry name" value="P-TYPE CU(+) TRANSPORTER"/>
    <property type="match status" value="1"/>
</dbReference>
<dbReference type="PANTHER" id="PTHR43520">
    <property type="entry name" value="ATP7, ISOFORM B"/>
    <property type="match status" value="1"/>
</dbReference>
<evidence type="ECO:0000256" key="10">
    <source>
        <dbReference type="ARBA" id="ARBA00023136"/>
    </source>
</evidence>
<dbReference type="PRINTS" id="PR00943">
    <property type="entry name" value="CUATPASE"/>
</dbReference>
<dbReference type="AlphaFoldDB" id="A0A2H0BSR3"/>
<evidence type="ECO:0000256" key="8">
    <source>
        <dbReference type="ARBA" id="ARBA00022967"/>
    </source>
</evidence>
<dbReference type="SFLD" id="SFLDF00027">
    <property type="entry name" value="p-type_atpase"/>
    <property type="match status" value="1"/>
</dbReference>
<dbReference type="EMBL" id="PCSZ01000039">
    <property type="protein sequence ID" value="PIP60713.1"/>
    <property type="molecule type" value="Genomic_DNA"/>
</dbReference>
<evidence type="ECO:0000256" key="9">
    <source>
        <dbReference type="ARBA" id="ARBA00022989"/>
    </source>
</evidence>
<dbReference type="NCBIfam" id="TIGR01494">
    <property type="entry name" value="ATPase_P-type"/>
    <property type="match status" value="1"/>
</dbReference>
<evidence type="ECO:0000256" key="2">
    <source>
        <dbReference type="ARBA" id="ARBA00006024"/>
    </source>
</evidence>
<proteinExistence type="inferred from homology"/>
<feature type="transmembrane region" description="Helical" evidence="11">
    <location>
        <begin position="266"/>
        <end position="288"/>
    </location>
</feature>
<dbReference type="Pfam" id="PF00702">
    <property type="entry name" value="Hydrolase"/>
    <property type="match status" value="1"/>
</dbReference>
<organism evidence="13 14">
    <name type="scientific">Candidatus Uhrbacteria bacterium CG22_combo_CG10-13_8_21_14_all_47_17</name>
    <dbReference type="NCBI Taxonomy" id="1975041"/>
    <lineage>
        <taxon>Bacteria</taxon>
        <taxon>Candidatus Uhriibacteriota</taxon>
    </lineage>
</organism>
<name>A0A2H0BSR3_9BACT</name>
<keyword evidence="3 11" id="KW-1003">Cell membrane</keyword>
<feature type="transmembrane region" description="Helical" evidence="11">
    <location>
        <begin position="47"/>
        <end position="66"/>
    </location>
</feature>
<keyword evidence="7 11" id="KW-0067">ATP-binding</keyword>
<feature type="domain" description="P-type ATPase A" evidence="12">
    <location>
        <begin position="149"/>
        <end position="250"/>
    </location>
</feature>
<comment type="similarity">
    <text evidence="2 11">Belongs to the cation transport ATPase (P-type) (TC 3.A.3) family. Type IB subfamily.</text>
</comment>
<dbReference type="SUPFAM" id="SSF81665">
    <property type="entry name" value="Calcium ATPase, transmembrane domain M"/>
    <property type="match status" value="1"/>
</dbReference>
<dbReference type="PROSITE" id="PS00154">
    <property type="entry name" value="ATPASE_E1_E2"/>
    <property type="match status" value="1"/>
</dbReference>
<dbReference type="GO" id="GO:0005524">
    <property type="term" value="F:ATP binding"/>
    <property type="evidence" value="ECO:0007669"/>
    <property type="project" value="UniProtKB-UniRule"/>
</dbReference>
<dbReference type="Gene3D" id="3.40.50.1000">
    <property type="entry name" value="HAD superfamily/HAD-like"/>
    <property type="match status" value="1"/>
</dbReference>
<dbReference type="InterPro" id="IPR059000">
    <property type="entry name" value="ATPase_P-type_domA"/>
</dbReference>
<dbReference type="CDD" id="cd02094">
    <property type="entry name" value="P-type_ATPase_Cu-like"/>
    <property type="match status" value="1"/>
</dbReference>
<dbReference type="InterPro" id="IPR023298">
    <property type="entry name" value="ATPase_P-typ_TM_dom_sf"/>
</dbReference>
<comment type="subcellular location">
    <subcellularLocation>
        <location evidence="1">Cell membrane</location>
        <topology evidence="1">Multi-pass membrane protein</topology>
    </subcellularLocation>
</comment>
<reference evidence="13 14" key="1">
    <citation type="submission" date="2017-09" db="EMBL/GenBank/DDBJ databases">
        <title>Depth-based differentiation of microbial function through sediment-hosted aquifers and enrichment of novel symbionts in the deep terrestrial subsurface.</title>
        <authorList>
            <person name="Probst A.J."/>
            <person name="Ladd B."/>
            <person name="Jarett J.K."/>
            <person name="Geller-Mcgrath D.E."/>
            <person name="Sieber C.M."/>
            <person name="Emerson J.B."/>
            <person name="Anantharaman K."/>
            <person name="Thomas B.C."/>
            <person name="Malmstrom R."/>
            <person name="Stieglmeier M."/>
            <person name="Klingl A."/>
            <person name="Woyke T."/>
            <person name="Ryan C.M."/>
            <person name="Banfield J.F."/>
        </authorList>
    </citation>
    <scope>NUCLEOTIDE SEQUENCE [LARGE SCALE GENOMIC DNA]</scope>
    <source>
        <strain evidence="13">CG22_combo_CG10-13_8_21_14_all_47_17</strain>
    </source>
</reference>
<evidence type="ECO:0000313" key="14">
    <source>
        <dbReference type="Proteomes" id="UP000231581"/>
    </source>
</evidence>
<dbReference type="GO" id="GO:0016887">
    <property type="term" value="F:ATP hydrolysis activity"/>
    <property type="evidence" value="ECO:0007669"/>
    <property type="project" value="InterPro"/>
</dbReference>
<protein>
    <submittedName>
        <fullName evidence="13">Copper-translocating P-type ATPase</fullName>
    </submittedName>
</protein>
<evidence type="ECO:0000259" key="12">
    <source>
        <dbReference type="Pfam" id="PF00122"/>
    </source>
</evidence>
<feature type="transmembrane region" description="Helical" evidence="11">
    <location>
        <begin position="610"/>
        <end position="626"/>
    </location>
</feature>
<evidence type="ECO:0000256" key="5">
    <source>
        <dbReference type="ARBA" id="ARBA00022723"/>
    </source>
</evidence>
<sequence>MNQGEMSHEGGNHMMHGGYVTQNGLILAAVLALPLVLTMFYEPDIGTVLGVSAWRVLIAGIAWYLVARAGRKFHIGTWKELRHMRVGMDTLVTVGTGSALLWSTFALFVGGEIYFESAGIIIVFLLFGKFLEARQRQKAGEAIQALLTLHPKLAHRITSNGKTEDVEPSKLQLGDRCLVKSGEAIPSDGRIVEGSSSVDESMLTGEPIPVEKRVGDDVFGATINKTGSFTFEITVEAGKTMLDAIVETVEHALAVKSPVEKFVDKVSAVFVPTIIVLAIITFLTWLFLLHVPLGEAIRHAVAVLIVACPCAMGLATPAAIMVGTGAGAKRGILVKDGSALEAARNIQTVVFDKTGTLTQGLPTVTDILPVETISEQQLLSLAAGLEASSEHPLAGAVLSAATERGASFASFTKYEATPGKGIQGESDGHMIRLGTEAFLSENQVHIPDAEKNRITVLRHEAKTVILVSRDAEFLGAIAAQDRIKADAKEAILSLKAQGIHVALLTGDHEATAKAVAEQLGIEEIFSQVSPMDKAIRVKELQAQGRAVAFVGDGLNDAPALAQADLGIAVSTGSEVAIATGQIVLMGGSPMKVSEALRLARKTFSAVRQNLFWAFAYNIILIPLAMIGIVNPLFAGVAMAFSSVSVLANSLRISRSLRPV</sequence>
<dbReference type="InterPro" id="IPR036412">
    <property type="entry name" value="HAD-like_sf"/>
</dbReference>
<evidence type="ECO:0000256" key="4">
    <source>
        <dbReference type="ARBA" id="ARBA00022692"/>
    </source>
</evidence>
<feature type="transmembrane region" description="Helical" evidence="11">
    <location>
        <begin position="86"/>
        <end position="107"/>
    </location>
</feature>